<keyword evidence="4" id="KW-1185">Reference proteome</keyword>
<dbReference type="EMBL" id="CP011112">
    <property type="protein sequence ID" value="AKU16002.1"/>
    <property type="molecule type" value="Genomic_DNA"/>
</dbReference>
<dbReference type="GO" id="GO:0016787">
    <property type="term" value="F:hydrolase activity"/>
    <property type="evidence" value="ECO:0007669"/>
    <property type="project" value="UniProtKB-KW"/>
</dbReference>
<proteinExistence type="predicted"/>
<keyword evidence="1" id="KW-0378">Hydrolase</keyword>
<dbReference type="InterPro" id="IPR000073">
    <property type="entry name" value="AB_hydrolase_1"/>
</dbReference>
<dbReference type="InterPro" id="IPR029058">
    <property type="entry name" value="AB_hydrolase_fold"/>
</dbReference>
<dbReference type="PANTHER" id="PTHR43798">
    <property type="entry name" value="MONOACYLGLYCEROL LIPASE"/>
    <property type="match status" value="1"/>
</dbReference>
<dbReference type="GO" id="GO:0016020">
    <property type="term" value="C:membrane"/>
    <property type="evidence" value="ECO:0007669"/>
    <property type="project" value="TreeGrafter"/>
</dbReference>
<dbReference type="AlphaFoldDB" id="A0A0K1JH05"/>
<dbReference type="SUPFAM" id="SSF53474">
    <property type="entry name" value="alpha/beta-Hydrolases"/>
    <property type="match status" value="1"/>
</dbReference>
<dbReference type="Proteomes" id="UP000066480">
    <property type="component" value="Chromosome"/>
</dbReference>
<evidence type="ECO:0000313" key="3">
    <source>
        <dbReference type="EMBL" id="AKU16002.1"/>
    </source>
</evidence>
<evidence type="ECO:0000259" key="2">
    <source>
        <dbReference type="Pfam" id="PF12697"/>
    </source>
</evidence>
<evidence type="ECO:0000256" key="1">
    <source>
        <dbReference type="ARBA" id="ARBA00022801"/>
    </source>
</evidence>
<accession>A0A0K1JH05</accession>
<dbReference type="PRINTS" id="PR00111">
    <property type="entry name" value="ABHYDROLASE"/>
</dbReference>
<protein>
    <recommendedName>
        <fullName evidence="2">AB hydrolase-1 domain-containing protein</fullName>
    </recommendedName>
</protein>
<reference evidence="3 4" key="1">
    <citation type="submission" date="2015-03" db="EMBL/GenBank/DDBJ databases">
        <title>Luteipulveratus halotolerans sp. nov., a novel actinobacterium (Dermacoccaceae) from Sarawak, Malaysia.</title>
        <authorList>
            <person name="Juboi H."/>
            <person name="Basik A."/>
            <person name="Shamsul S.S."/>
            <person name="Arnold P."/>
            <person name="Schmitt E.K."/>
            <person name="Sanglier J.-J."/>
            <person name="Yeo T."/>
        </authorList>
    </citation>
    <scope>NUCLEOTIDE SEQUENCE [LARGE SCALE GENOMIC DNA]</scope>
    <source>
        <strain evidence="3 4">MN07-A0370</strain>
    </source>
</reference>
<gene>
    <name evidence="3" type="ORF">VV02_09275</name>
</gene>
<organism evidence="3 4">
    <name type="scientific">Luteipulveratus mongoliensis</name>
    <dbReference type="NCBI Taxonomy" id="571913"/>
    <lineage>
        <taxon>Bacteria</taxon>
        <taxon>Bacillati</taxon>
        <taxon>Actinomycetota</taxon>
        <taxon>Actinomycetes</taxon>
        <taxon>Micrococcales</taxon>
        <taxon>Dermacoccaceae</taxon>
        <taxon>Luteipulveratus</taxon>
    </lineage>
</organism>
<dbReference type="OrthoDB" id="27092at2"/>
<dbReference type="Gene3D" id="3.40.50.1820">
    <property type="entry name" value="alpha/beta hydrolase"/>
    <property type="match status" value="1"/>
</dbReference>
<dbReference type="Pfam" id="PF12697">
    <property type="entry name" value="Abhydrolase_6"/>
    <property type="match status" value="1"/>
</dbReference>
<dbReference type="KEGG" id="lmoi:VV02_09275"/>
<dbReference type="STRING" id="571913.VV02_09275"/>
<dbReference type="PANTHER" id="PTHR43798:SF31">
    <property type="entry name" value="AB HYDROLASE SUPERFAMILY PROTEIN YCLE"/>
    <property type="match status" value="1"/>
</dbReference>
<name>A0A0K1JH05_9MICO</name>
<dbReference type="PATRIC" id="fig|571913.6.peg.1892"/>
<evidence type="ECO:0000313" key="4">
    <source>
        <dbReference type="Proteomes" id="UP000066480"/>
    </source>
</evidence>
<dbReference type="InterPro" id="IPR050266">
    <property type="entry name" value="AB_hydrolase_sf"/>
</dbReference>
<feature type="domain" description="AB hydrolase-1" evidence="2">
    <location>
        <begin position="32"/>
        <end position="261"/>
    </location>
</feature>
<sequence>MHWRPCSLGHSVSAVIDYDIAGSGDSSPYDAVLLIHAGVADRRMWDPQWDALAARHRVIRVDLAGFGQSPVGPGEMSFADDVREVLAHVGADRIGLVASSFGGRVALEMASATSELVATLVLLCSDARGYEPTAAIRAFGEEEDALLEKGDVAAATALNVRTFVGPEADDSARELVRDMQQRAFEVQLAADEQPNPPQPVWVDVDPATITARTLVVSGALDLDYFQHIAADLVQRIPDAEDRALPWAGHLPSLERPAEVADLLLDFLG</sequence>